<evidence type="ECO:0000256" key="2">
    <source>
        <dbReference type="ARBA" id="ARBA00022448"/>
    </source>
</evidence>
<keyword evidence="2 9" id="KW-0813">Transport</keyword>
<dbReference type="Gene3D" id="1.20.5.3310">
    <property type="match status" value="1"/>
</dbReference>
<comment type="subunit">
    <text evidence="9">The Tat system comprises two distinct complexes: a TatABC complex, containing multiple copies of TatA, TatB and TatC subunits, and a separate TatA complex, containing only TatA subunits. Substrates initially bind to the TatABC complex, which probably triggers association of the separate TatA complex to form the active translocon.</text>
</comment>
<evidence type="ECO:0000256" key="10">
    <source>
        <dbReference type="SAM" id="MobiDB-lite"/>
    </source>
</evidence>
<feature type="region of interest" description="Disordered" evidence="10">
    <location>
        <begin position="125"/>
        <end position="157"/>
    </location>
</feature>
<evidence type="ECO:0000256" key="6">
    <source>
        <dbReference type="ARBA" id="ARBA00022989"/>
    </source>
</evidence>
<keyword evidence="6 9" id="KW-1133">Transmembrane helix</keyword>
<keyword evidence="12" id="KW-1185">Reference proteome</keyword>
<protein>
    <recommendedName>
        <fullName evidence="9">Sec-independent protein translocase protein TatB</fullName>
    </recommendedName>
</protein>
<accession>A0A549TG82</accession>
<evidence type="ECO:0000256" key="1">
    <source>
        <dbReference type="ARBA" id="ARBA00004167"/>
    </source>
</evidence>
<dbReference type="InterPro" id="IPR018448">
    <property type="entry name" value="TatB"/>
</dbReference>
<evidence type="ECO:0000256" key="9">
    <source>
        <dbReference type="HAMAP-Rule" id="MF_00237"/>
    </source>
</evidence>
<evidence type="ECO:0000256" key="3">
    <source>
        <dbReference type="ARBA" id="ARBA00022475"/>
    </source>
</evidence>
<feature type="region of interest" description="Disordered" evidence="10">
    <location>
        <begin position="231"/>
        <end position="275"/>
    </location>
</feature>
<dbReference type="PRINTS" id="PR01506">
    <property type="entry name" value="TATBPROTEIN"/>
</dbReference>
<proteinExistence type="inferred from homology"/>
<keyword evidence="4 9" id="KW-0812">Transmembrane</keyword>
<comment type="caution">
    <text evidence="11">The sequence shown here is derived from an EMBL/GenBank/DDBJ whole genome shotgun (WGS) entry which is preliminary data.</text>
</comment>
<evidence type="ECO:0000256" key="4">
    <source>
        <dbReference type="ARBA" id="ARBA00022692"/>
    </source>
</evidence>
<dbReference type="GO" id="GO:0043953">
    <property type="term" value="P:protein transport by the Tat complex"/>
    <property type="evidence" value="ECO:0007669"/>
    <property type="project" value="UniProtKB-UniRule"/>
</dbReference>
<evidence type="ECO:0000256" key="5">
    <source>
        <dbReference type="ARBA" id="ARBA00022927"/>
    </source>
</evidence>
<gene>
    <name evidence="9 11" type="primary">tatB</name>
    <name evidence="11" type="ORF">FNA46_04160</name>
</gene>
<keyword evidence="3 9" id="KW-1003">Cell membrane</keyword>
<feature type="compositionally biased region" description="Low complexity" evidence="10">
    <location>
        <begin position="139"/>
        <end position="157"/>
    </location>
</feature>
<comment type="subcellular location">
    <subcellularLocation>
        <location evidence="9">Cell membrane</location>
        <topology evidence="9">Single-pass membrane protein</topology>
    </subcellularLocation>
    <subcellularLocation>
        <location evidence="1">Membrane</location>
        <topology evidence="1">Single-pass membrane protein</topology>
    </subcellularLocation>
</comment>
<evidence type="ECO:0000256" key="8">
    <source>
        <dbReference type="ARBA" id="ARBA00023136"/>
    </source>
</evidence>
<dbReference type="GO" id="GO:0033281">
    <property type="term" value="C:TAT protein transport complex"/>
    <property type="evidence" value="ECO:0007669"/>
    <property type="project" value="UniProtKB-UniRule"/>
</dbReference>
<dbReference type="InterPro" id="IPR003369">
    <property type="entry name" value="TatA/B/E"/>
</dbReference>
<keyword evidence="8 9" id="KW-0472">Membrane</keyword>
<feature type="compositionally biased region" description="Low complexity" evidence="10">
    <location>
        <begin position="189"/>
        <end position="205"/>
    </location>
</feature>
<dbReference type="HAMAP" id="MF_00237">
    <property type="entry name" value="TatB"/>
    <property type="match status" value="1"/>
</dbReference>
<evidence type="ECO:0000256" key="7">
    <source>
        <dbReference type="ARBA" id="ARBA00023010"/>
    </source>
</evidence>
<reference evidence="11 12" key="1">
    <citation type="submission" date="2019-07" db="EMBL/GenBank/DDBJ databases">
        <title>Ln-dependent methylotrophs.</title>
        <authorList>
            <person name="Tani A."/>
        </authorList>
    </citation>
    <scope>NUCLEOTIDE SEQUENCE [LARGE SCALE GENOMIC DNA]</scope>
    <source>
        <strain evidence="11 12">SM12</strain>
    </source>
</reference>
<dbReference type="RefSeq" id="WP_142881081.1">
    <property type="nucleotide sequence ID" value="NZ_VJMG01000009.1"/>
</dbReference>
<sequence length="275" mass="28106">MLDIGWTELLVIAVVLIVVVGPKDLPPMLRAFGKMTANLRKMAGDFRTQFDQALREADMDDLRQTISDAQRFHPANALREAINPLREMGNEIRNDLQKATTLPSAEATDGQAAGENAAGIESLLPTSGLSLPETPPAVAPVHAAAPPAPAQPAAAQASTPTASVASVSSGAASAPSSITAAAAAPAAPAASSSPAQSEPISAAPVKKPRAPRKPKVEVAVVAEPVPAVKSAVRRTRTAKPAVTETASTAPVAETAHAAKPAPRPRKKPATPKDNA</sequence>
<evidence type="ECO:0000313" key="11">
    <source>
        <dbReference type="EMBL" id="TRL41587.1"/>
    </source>
</evidence>
<organism evidence="11 12">
    <name type="scientific">Rhizobium straminoryzae</name>
    <dbReference type="NCBI Taxonomy" id="1387186"/>
    <lineage>
        <taxon>Bacteria</taxon>
        <taxon>Pseudomonadati</taxon>
        <taxon>Pseudomonadota</taxon>
        <taxon>Alphaproteobacteria</taxon>
        <taxon>Hyphomicrobiales</taxon>
        <taxon>Rhizobiaceae</taxon>
        <taxon>Rhizobium/Agrobacterium group</taxon>
        <taxon>Rhizobium</taxon>
    </lineage>
</organism>
<dbReference type="Pfam" id="PF02416">
    <property type="entry name" value="TatA_B_E"/>
    <property type="match status" value="1"/>
</dbReference>
<keyword evidence="7 9" id="KW-0811">Translocation</keyword>
<feature type="region of interest" description="Disordered" evidence="10">
    <location>
        <begin position="189"/>
        <end position="214"/>
    </location>
</feature>
<comment type="function">
    <text evidence="9">Part of the twin-arginine translocation (Tat) system that transports large folded proteins containing a characteristic twin-arginine motif in their signal peptide across membranes. Together with TatC, TatB is part of a receptor directly interacting with Tat signal peptides. TatB may form an oligomeric binding site that transiently accommodates folded Tat precursor proteins before their translocation.</text>
</comment>
<dbReference type="Proteomes" id="UP000316801">
    <property type="component" value="Unassembled WGS sequence"/>
</dbReference>
<dbReference type="EMBL" id="VJMG01000009">
    <property type="protein sequence ID" value="TRL41587.1"/>
    <property type="molecule type" value="Genomic_DNA"/>
</dbReference>
<dbReference type="NCBIfam" id="TIGR01410">
    <property type="entry name" value="tatB"/>
    <property type="match status" value="1"/>
</dbReference>
<comment type="similarity">
    <text evidence="9">Belongs to the TatB family.</text>
</comment>
<name>A0A549TG82_9HYPH</name>
<keyword evidence="5 9" id="KW-0653">Protein transport</keyword>
<evidence type="ECO:0000313" key="12">
    <source>
        <dbReference type="Proteomes" id="UP000316801"/>
    </source>
</evidence>
<dbReference type="GO" id="GO:0008320">
    <property type="term" value="F:protein transmembrane transporter activity"/>
    <property type="evidence" value="ECO:0007669"/>
    <property type="project" value="UniProtKB-UniRule"/>
</dbReference>
<dbReference type="AlphaFoldDB" id="A0A549TG82"/>